<organism evidence="6 7">
    <name type="scientific">Aquamicrobium segne</name>
    <dbReference type="NCBI Taxonomy" id="469547"/>
    <lineage>
        <taxon>Bacteria</taxon>
        <taxon>Pseudomonadati</taxon>
        <taxon>Pseudomonadota</taxon>
        <taxon>Alphaproteobacteria</taxon>
        <taxon>Hyphomicrobiales</taxon>
        <taxon>Phyllobacteriaceae</taxon>
        <taxon>Aquamicrobium</taxon>
    </lineage>
</organism>
<keyword evidence="2 4" id="KW-0479">Metal-binding</keyword>
<dbReference type="InterPro" id="IPR051459">
    <property type="entry name" value="Cytochrome_c-type_DH"/>
</dbReference>
<dbReference type="SUPFAM" id="SSF46626">
    <property type="entry name" value="Cytochrome c"/>
    <property type="match status" value="2"/>
</dbReference>
<feature type="domain" description="Cytochrome c" evidence="5">
    <location>
        <begin position="42"/>
        <end position="150"/>
    </location>
</feature>
<dbReference type="Pfam" id="PF00034">
    <property type="entry name" value="Cytochrom_C"/>
    <property type="match status" value="1"/>
</dbReference>
<reference evidence="7" key="1">
    <citation type="journal article" date="2019" name="Int. J. Syst. Evol. Microbiol.">
        <title>The Global Catalogue of Microorganisms (GCM) 10K type strain sequencing project: providing services to taxonomists for standard genome sequencing and annotation.</title>
        <authorList>
            <consortium name="The Broad Institute Genomics Platform"/>
            <consortium name="The Broad Institute Genome Sequencing Center for Infectious Disease"/>
            <person name="Wu L."/>
            <person name="Ma J."/>
        </authorList>
    </citation>
    <scope>NUCLEOTIDE SEQUENCE [LARGE SCALE GENOMIC DNA]</scope>
    <source>
        <strain evidence="7">CGMCC 4.1415</strain>
    </source>
</reference>
<sequence>MSRARKIIVALGIVIAAGAGAGWFLSAPRQLDAAVMAKAGPGDAERGLRMFHASGCASCHAQENAQGDARFQLVGGVELKTPFGTFVAPNISQDTENGIGGWTLDEFAAAMLEGVSPDGQHYYPAFPYPSYARMKPQDIADLFAFMQTLPAVEGKAKGHDLTFPFNLRRGIGLWKLLNMNNQKMVELADASDAVLAGQYLVEGPGHCGECHTPRNFMGGTDTSQWLAGAIAAEGEGVIPNITPGARSFGDWSAGDIASYFETGFTPDYDSVGGSMVAVQMNMAELTKQDREAIAAYLKAIPAHANGYPAR</sequence>
<dbReference type="InterPro" id="IPR036909">
    <property type="entry name" value="Cyt_c-like_dom_sf"/>
</dbReference>
<gene>
    <name evidence="6" type="ORF">ACFPLB_05015</name>
</gene>
<dbReference type="PANTHER" id="PTHR35008">
    <property type="entry name" value="BLL4482 PROTEIN-RELATED"/>
    <property type="match status" value="1"/>
</dbReference>
<keyword evidence="3 4" id="KW-0408">Iron</keyword>
<keyword evidence="7" id="KW-1185">Reference proteome</keyword>
<accession>A0ABW0GUJ6</accession>
<dbReference type="PROSITE" id="PS51007">
    <property type="entry name" value="CYTC"/>
    <property type="match status" value="2"/>
</dbReference>
<evidence type="ECO:0000313" key="6">
    <source>
        <dbReference type="EMBL" id="MFC5385327.1"/>
    </source>
</evidence>
<dbReference type="Proteomes" id="UP001596016">
    <property type="component" value="Unassembled WGS sequence"/>
</dbReference>
<dbReference type="PANTHER" id="PTHR35008:SF8">
    <property type="entry name" value="ALCOHOL DEHYDROGENASE CYTOCHROME C SUBUNIT"/>
    <property type="match status" value="1"/>
</dbReference>
<dbReference type="EMBL" id="JBHSLL010000012">
    <property type="protein sequence ID" value="MFC5385327.1"/>
    <property type="molecule type" value="Genomic_DNA"/>
</dbReference>
<evidence type="ECO:0000313" key="7">
    <source>
        <dbReference type="Proteomes" id="UP001596016"/>
    </source>
</evidence>
<feature type="domain" description="Cytochrome c" evidence="5">
    <location>
        <begin position="192"/>
        <end position="301"/>
    </location>
</feature>
<evidence type="ECO:0000256" key="3">
    <source>
        <dbReference type="ARBA" id="ARBA00023004"/>
    </source>
</evidence>
<evidence type="ECO:0000256" key="2">
    <source>
        <dbReference type="ARBA" id="ARBA00022723"/>
    </source>
</evidence>
<protein>
    <submittedName>
        <fullName evidence="6">C-type cytochrome</fullName>
    </submittedName>
</protein>
<evidence type="ECO:0000259" key="5">
    <source>
        <dbReference type="PROSITE" id="PS51007"/>
    </source>
</evidence>
<name>A0ABW0GUJ6_9HYPH</name>
<dbReference type="InterPro" id="IPR009056">
    <property type="entry name" value="Cyt_c-like_dom"/>
</dbReference>
<evidence type="ECO:0000256" key="1">
    <source>
        <dbReference type="ARBA" id="ARBA00022617"/>
    </source>
</evidence>
<proteinExistence type="predicted"/>
<keyword evidence="1 4" id="KW-0349">Heme</keyword>
<evidence type="ECO:0000256" key="4">
    <source>
        <dbReference type="PROSITE-ProRule" id="PRU00433"/>
    </source>
</evidence>
<comment type="caution">
    <text evidence="6">The sequence shown here is derived from an EMBL/GenBank/DDBJ whole genome shotgun (WGS) entry which is preliminary data.</text>
</comment>
<dbReference type="Gene3D" id="1.10.760.10">
    <property type="entry name" value="Cytochrome c-like domain"/>
    <property type="match status" value="2"/>
</dbReference>
<dbReference type="RefSeq" id="WP_378228247.1">
    <property type="nucleotide sequence ID" value="NZ_JBHSLL010000012.1"/>
</dbReference>